<dbReference type="AlphaFoldDB" id="A0A3Q0J532"/>
<feature type="compositionally biased region" description="Basic and acidic residues" evidence="1">
    <location>
        <begin position="286"/>
        <end position="322"/>
    </location>
</feature>
<feature type="region of interest" description="Disordered" evidence="1">
    <location>
        <begin position="335"/>
        <end position="361"/>
    </location>
</feature>
<feature type="compositionally biased region" description="Polar residues" evidence="1">
    <location>
        <begin position="758"/>
        <end position="795"/>
    </location>
</feature>
<dbReference type="Proteomes" id="UP000079169">
    <property type="component" value="Unplaced"/>
</dbReference>
<feature type="region of interest" description="Disordered" evidence="1">
    <location>
        <begin position="664"/>
        <end position="690"/>
    </location>
</feature>
<feature type="compositionally biased region" description="Low complexity" evidence="1">
    <location>
        <begin position="272"/>
        <end position="285"/>
    </location>
</feature>
<feature type="region of interest" description="Disordered" evidence="1">
    <location>
        <begin position="629"/>
        <end position="648"/>
    </location>
</feature>
<sequence>MAEKKFTDQMRDMCDNWNLSKDSALLEHLQKMSENVIKESEGVLDMVKEVEFDVNKTAISVASCRNSLQALSDTQFIENKIEEIEEVENTSESIEVCEKDDLFAIPKKSTNHKTNMTDPTKSKLNSENVTNSNNDTSSNLFDETKIKANTLMSSIIENKTPGINNDSNEPVVKTPSNMSNESKSKAPEVITNLNAHKTPESLINSIEKSSTTNSSSDLFSEDTDNFESPEIITSLSVEHNVEVPLPPSKNNLDGSANKLPKENTSVRKEGNHLNNNSESESVNNQEIEKKPNVEKGGNELEKDIKAPRKSPNAKDELDLFKDDKKESLGNRRIELFNSQDSDNSDDDLWGNVPKSKSLENSNNVKNTEYTHENTVSESISSMSDKALKVTDEKSTTDEALEIEDNKRETKVEVLNDKVSADHIECINNPITTEEHGSPNIGEIKKSLNLFGNIGSKAENIEEDKGKSNVPSSKVHSLVNSYSLSSESEPSSPLFPEDKSVRSVKVTPEAKIITKTDKDNPDGLVSSIVRKPVKPFEQDQKKVSFLDNSDDEDDIFRDISIKSDTKKVPQINQNSSVSKTAEINPTLTETKTTNEAVSETILTKKEEESTLKVSKNVDTLEILKPLNEDQSNESNIKNTNNINNVSDPAEGRKKLFTNANKMKNTNFLFNDDDDDDEDDLFGPTNKTQKSGTINSINKVTSKTEVTKSEINSEKLLDSAIKINKQSEISIERNEPVKQTKIGHEKREENSNENETNSTQNTKARSVANTSNPDMNTVLNTKSIVNTQPTKNMSARKSTLFGDDDNDEDLFGSLNKSKTKDNHNNNNNKVESKTNKFFSDNQSDDDDDLFKSVSKVS</sequence>
<organism evidence="2 3">
    <name type="scientific">Diaphorina citri</name>
    <name type="common">Asian citrus psyllid</name>
    <dbReference type="NCBI Taxonomy" id="121845"/>
    <lineage>
        <taxon>Eukaryota</taxon>
        <taxon>Metazoa</taxon>
        <taxon>Ecdysozoa</taxon>
        <taxon>Arthropoda</taxon>
        <taxon>Hexapoda</taxon>
        <taxon>Insecta</taxon>
        <taxon>Pterygota</taxon>
        <taxon>Neoptera</taxon>
        <taxon>Paraneoptera</taxon>
        <taxon>Hemiptera</taxon>
        <taxon>Sternorrhyncha</taxon>
        <taxon>Psylloidea</taxon>
        <taxon>Psyllidae</taxon>
        <taxon>Diaphorininae</taxon>
        <taxon>Diaphorina</taxon>
    </lineage>
</organism>
<feature type="region of interest" description="Disordered" evidence="1">
    <location>
        <begin position="158"/>
        <end position="224"/>
    </location>
</feature>
<feature type="region of interest" description="Disordered" evidence="1">
    <location>
        <begin position="242"/>
        <end position="322"/>
    </location>
</feature>
<feature type="compositionally biased region" description="Low complexity" evidence="1">
    <location>
        <begin position="631"/>
        <end position="643"/>
    </location>
</feature>
<feature type="compositionally biased region" description="Acidic residues" evidence="1">
    <location>
        <begin position="669"/>
        <end position="679"/>
    </location>
</feature>
<evidence type="ECO:0000313" key="2">
    <source>
        <dbReference type="Proteomes" id="UP000079169"/>
    </source>
</evidence>
<feature type="region of interest" description="Disordered" evidence="1">
    <location>
        <begin position="730"/>
        <end position="855"/>
    </location>
</feature>
<dbReference type="GeneID" id="103513023"/>
<evidence type="ECO:0000313" key="3">
    <source>
        <dbReference type="RefSeq" id="XP_026682048.1"/>
    </source>
</evidence>
<feature type="compositionally biased region" description="Low complexity" evidence="1">
    <location>
        <begin position="822"/>
        <end position="839"/>
    </location>
</feature>
<reference evidence="3" key="1">
    <citation type="submission" date="2025-08" db="UniProtKB">
        <authorList>
            <consortium name="RefSeq"/>
        </authorList>
    </citation>
    <scope>IDENTIFICATION</scope>
</reference>
<dbReference type="PaxDb" id="121845-A0A3Q0J532"/>
<accession>A0A3Q0J532</accession>
<keyword evidence="2" id="KW-1185">Reference proteome</keyword>
<dbReference type="RefSeq" id="XP_026682048.1">
    <property type="nucleotide sequence ID" value="XM_026826247.1"/>
</dbReference>
<feature type="region of interest" description="Disordered" evidence="1">
    <location>
        <begin position="109"/>
        <end position="138"/>
    </location>
</feature>
<feature type="compositionally biased region" description="Low complexity" evidence="1">
    <location>
        <begin position="125"/>
        <end position="138"/>
    </location>
</feature>
<gene>
    <name evidence="3" type="primary">LOC103513023</name>
</gene>
<protein>
    <submittedName>
        <fullName evidence="3">Uncharacterized protein DDB_G0287625-like</fullName>
    </submittedName>
</protein>
<name>A0A3Q0J532_DIACI</name>
<feature type="compositionally biased region" description="Basic and acidic residues" evidence="1">
    <location>
        <begin position="730"/>
        <end position="748"/>
    </location>
</feature>
<proteinExistence type="predicted"/>
<evidence type="ECO:0000256" key="1">
    <source>
        <dbReference type="SAM" id="MobiDB-lite"/>
    </source>
</evidence>
<feature type="compositionally biased region" description="Low complexity" evidence="1">
    <location>
        <begin position="203"/>
        <end position="216"/>
    </location>
</feature>
<feature type="compositionally biased region" description="Polar residues" evidence="1">
    <location>
        <begin position="112"/>
        <end position="123"/>
    </location>
</feature>
<feature type="compositionally biased region" description="Polar residues" evidence="1">
    <location>
        <begin position="158"/>
        <end position="181"/>
    </location>
</feature>
<dbReference type="KEGG" id="dci:103513023"/>
<feature type="compositionally biased region" description="Basic and acidic residues" evidence="1">
    <location>
        <begin position="259"/>
        <end position="271"/>
    </location>
</feature>